<accession>U3A6P7</accession>
<dbReference type="EMBL" id="BATA01000059">
    <property type="protein sequence ID" value="GAD53309.1"/>
    <property type="molecule type" value="Genomic_DNA"/>
</dbReference>
<evidence type="ECO:0000313" key="1">
    <source>
        <dbReference type="EMBL" id="GAD53309.1"/>
    </source>
</evidence>
<organism evidence="1 2">
    <name type="scientific">Halarchaeum acidiphilum MH1-52-1</name>
    <dbReference type="NCBI Taxonomy" id="1261545"/>
    <lineage>
        <taxon>Archaea</taxon>
        <taxon>Methanobacteriati</taxon>
        <taxon>Methanobacteriota</taxon>
        <taxon>Stenosarchaea group</taxon>
        <taxon>Halobacteria</taxon>
        <taxon>Halobacteriales</taxon>
        <taxon>Halobacteriaceae</taxon>
    </lineage>
</organism>
<comment type="caution">
    <text evidence="1">The sequence shown here is derived from an EMBL/GenBank/DDBJ whole genome shotgun (WGS) entry which is preliminary data.</text>
</comment>
<evidence type="ECO:0000313" key="2">
    <source>
        <dbReference type="Proteomes" id="UP000016986"/>
    </source>
</evidence>
<name>U3A6P7_9EURY</name>
<proteinExistence type="predicted"/>
<gene>
    <name evidence="1" type="ORF">MBEHAL_2069</name>
</gene>
<reference evidence="1 2" key="1">
    <citation type="submission" date="2013-09" db="EMBL/GenBank/DDBJ databases">
        <title>Whole genome sequencing of Halarchaeum acidiphilum strain MH1-52-1.</title>
        <authorList>
            <person name="Shimane Y."/>
            <person name="Minegishi H."/>
            <person name="Nishi S."/>
            <person name="Echigo A."/>
            <person name="Shuto A."/>
            <person name="Konishi M."/>
            <person name="Ito T."/>
            <person name="Ohkuma M."/>
            <person name="Ohta Y."/>
            <person name="Nagano Y."/>
            <person name="Tsubouchi T."/>
            <person name="Mori K."/>
            <person name="Usui K."/>
            <person name="Kamekura M."/>
            <person name="Usami R."/>
            <person name="Takaki Y."/>
            <person name="Hatada Y."/>
        </authorList>
    </citation>
    <scope>NUCLEOTIDE SEQUENCE [LARGE SCALE GENOMIC DNA]</scope>
    <source>
        <strain evidence="1 2">JCM 16109</strain>
    </source>
</reference>
<protein>
    <submittedName>
        <fullName evidence="1">Uncharacterized protein</fullName>
    </submittedName>
</protein>
<dbReference type="Proteomes" id="UP000016986">
    <property type="component" value="Unassembled WGS sequence"/>
</dbReference>
<dbReference type="AlphaFoldDB" id="U3A6P7"/>
<keyword evidence="2" id="KW-1185">Reference proteome</keyword>
<sequence length="73" mass="7485">MTVAAENDQHTSWAFLVPPAVSAICGAESAMALRARLGSLASVVCLSDLAASALGPATFRRRSSAALARKGRV</sequence>